<dbReference type="SUPFAM" id="SSF51735">
    <property type="entry name" value="NAD(P)-binding Rossmann-fold domains"/>
    <property type="match status" value="1"/>
</dbReference>
<name>A0ABR9P2B8_9ACTN</name>
<accession>A0ABR9P2B8</accession>
<keyword evidence="2" id="KW-0560">Oxidoreductase</keyword>
<dbReference type="Proteomes" id="UP000806528">
    <property type="component" value="Unassembled WGS sequence"/>
</dbReference>
<comment type="similarity">
    <text evidence="1">Belongs to the short-chain dehydrogenases/reductases (SDR) family.</text>
</comment>
<keyword evidence="3" id="KW-0520">NAD</keyword>
<proteinExistence type="inferred from homology"/>
<dbReference type="RefSeq" id="WP_193120551.1">
    <property type="nucleotide sequence ID" value="NZ_JADBGI010000003.1"/>
</dbReference>
<sequence>MAEFPTDLHDRTVLITGAARGQGAEHARLASAAGARVVLADLEETEVRPVAESLDGPALPVGLDVRSGSSWDAALARTEESFGGLDGLVNNAGVYVRTDLAETGEQTVRDIVDVNLVGAVLGMQRALPLLRARGGAVVNIASTAGIRGFPGMVAYSASKWGVRGATRSAAREFGPACVRVNCVCPGAIDTRMVPEELRAGGGPIADLPVPRVGRPDEVSPLVVFLLGPGASYITGQEFVVDGGQTA</sequence>
<dbReference type="SMART" id="SM00822">
    <property type="entry name" value="PKS_KR"/>
    <property type="match status" value="1"/>
</dbReference>
<gene>
    <name evidence="5" type="ORF">IDM40_04160</name>
</gene>
<dbReference type="PRINTS" id="PR00081">
    <property type="entry name" value="GDHRDH"/>
</dbReference>
<evidence type="ECO:0000259" key="4">
    <source>
        <dbReference type="SMART" id="SM00822"/>
    </source>
</evidence>
<evidence type="ECO:0000313" key="6">
    <source>
        <dbReference type="Proteomes" id="UP000806528"/>
    </source>
</evidence>
<dbReference type="PANTHER" id="PTHR24321:SF8">
    <property type="entry name" value="ESTRADIOL 17-BETA-DEHYDROGENASE 8-RELATED"/>
    <property type="match status" value="1"/>
</dbReference>
<evidence type="ECO:0000256" key="1">
    <source>
        <dbReference type="ARBA" id="ARBA00006484"/>
    </source>
</evidence>
<dbReference type="Gene3D" id="3.40.50.720">
    <property type="entry name" value="NAD(P)-binding Rossmann-like Domain"/>
    <property type="match status" value="1"/>
</dbReference>
<dbReference type="CDD" id="cd05233">
    <property type="entry name" value="SDR_c"/>
    <property type="match status" value="1"/>
</dbReference>
<organism evidence="5 6">
    <name type="scientific">Nocardiopsis coralli</name>
    <dbReference type="NCBI Taxonomy" id="2772213"/>
    <lineage>
        <taxon>Bacteria</taxon>
        <taxon>Bacillati</taxon>
        <taxon>Actinomycetota</taxon>
        <taxon>Actinomycetes</taxon>
        <taxon>Streptosporangiales</taxon>
        <taxon>Nocardiopsidaceae</taxon>
        <taxon>Nocardiopsis</taxon>
    </lineage>
</organism>
<evidence type="ECO:0000256" key="3">
    <source>
        <dbReference type="ARBA" id="ARBA00023027"/>
    </source>
</evidence>
<reference evidence="5 6" key="1">
    <citation type="submission" date="2020-09" db="EMBL/GenBank/DDBJ databases">
        <title>Diversity and distribution of actinomycetes associated with coral in the coast of Hainan.</title>
        <authorList>
            <person name="Li F."/>
        </authorList>
    </citation>
    <scope>NUCLEOTIDE SEQUENCE [LARGE SCALE GENOMIC DNA]</scope>
    <source>
        <strain evidence="5 6">HNM0947</strain>
    </source>
</reference>
<feature type="domain" description="Ketoreductase" evidence="4">
    <location>
        <begin position="11"/>
        <end position="191"/>
    </location>
</feature>
<dbReference type="InterPro" id="IPR057326">
    <property type="entry name" value="KR_dom"/>
</dbReference>
<keyword evidence="6" id="KW-1185">Reference proteome</keyword>
<protein>
    <submittedName>
        <fullName evidence="5">SDR family oxidoreductase</fullName>
    </submittedName>
</protein>
<comment type="caution">
    <text evidence="5">The sequence shown here is derived from an EMBL/GenBank/DDBJ whole genome shotgun (WGS) entry which is preliminary data.</text>
</comment>
<dbReference type="PRINTS" id="PR00080">
    <property type="entry name" value="SDRFAMILY"/>
</dbReference>
<dbReference type="PANTHER" id="PTHR24321">
    <property type="entry name" value="DEHYDROGENASES, SHORT CHAIN"/>
    <property type="match status" value="1"/>
</dbReference>
<evidence type="ECO:0000256" key="2">
    <source>
        <dbReference type="ARBA" id="ARBA00023002"/>
    </source>
</evidence>
<dbReference type="EMBL" id="JADBGI010000003">
    <property type="protein sequence ID" value="MBE2997905.1"/>
    <property type="molecule type" value="Genomic_DNA"/>
</dbReference>
<dbReference type="Pfam" id="PF13561">
    <property type="entry name" value="adh_short_C2"/>
    <property type="match status" value="1"/>
</dbReference>
<evidence type="ECO:0000313" key="5">
    <source>
        <dbReference type="EMBL" id="MBE2997905.1"/>
    </source>
</evidence>
<dbReference type="InterPro" id="IPR036291">
    <property type="entry name" value="NAD(P)-bd_dom_sf"/>
</dbReference>
<dbReference type="InterPro" id="IPR002347">
    <property type="entry name" value="SDR_fam"/>
</dbReference>